<name>A0ACB9MG23_BAUVA</name>
<dbReference type="EMBL" id="CM039434">
    <property type="protein sequence ID" value="KAI4322926.1"/>
    <property type="molecule type" value="Genomic_DNA"/>
</dbReference>
<dbReference type="Proteomes" id="UP000828941">
    <property type="component" value="Chromosome 9"/>
</dbReference>
<evidence type="ECO:0000313" key="1">
    <source>
        <dbReference type="EMBL" id="KAI4322926.1"/>
    </source>
</evidence>
<evidence type="ECO:0000313" key="2">
    <source>
        <dbReference type="Proteomes" id="UP000828941"/>
    </source>
</evidence>
<reference evidence="1 2" key="1">
    <citation type="journal article" date="2022" name="DNA Res.">
        <title>Chromosomal-level genome assembly of the orchid tree Bauhinia variegata (Leguminosae; Cercidoideae) supports the allotetraploid origin hypothesis of Bauhinia.</title>
        <authorList>
            <person name="Zhong Y."/>
            <person name="Chen Y."/>
            <person name="Zheng D."/>
            <person name="Pang J."/>
            <person name="Liu Y."/>
            <person name="Luo S."/>
            <person name="Meng S."/>
            <person name="Qian L."/>
            <person name="Wei D."/>
            <person name="Dai S."/>
            <person name="Zhou R."/>
        </authorList>
    </citation>
    <scope>NUCLEOTIDE SEQUENCE [LARGE SCALE GENOMIC DNA]</scope>
    <source>
        <strain evidence="1">BV-YZ2020</strain>
    </source>
</reference>
<keyword evidence="2" id="KW-1185">Reference proteome</keyword>
<protein>
    <submittedName>
        <fullName evidence="1">Uncharacterized protein</fullName>
    </submittedName>
</protein>
<gene>
    <name evidence="1" type="ORF">L6164_022576</name>
</gene>
<comment type="caution">
    <text evidence="1">The sequence shown here is derived from an EMBL/GenBank/DDBJ whole genome shotgun (WGS) entry which is preliminary data.</text>
</comment>
<accession>A0ACB9MG23</accession>
<organism evidence="1 2">
    <name type="scientific">Bauhinia variegata</name>
    <name type="common">Purple orchid tree</name>
    <name type="synonym">Phanera variegata</name>
    <dbReference type="NCBI Taxonomy" id="167791"/>
    <lineage>
        <taxon>Eukaryota</taxon>
        <taxon>Viridiplantae</taxon>
        <taxon>Streptophyta</taxon>
        <taxon>Embryophyta</taxon>
        <taxon>Tracheophyta</taxon>
        <taxon>Spermatophyta</taxon>
        <taxon>Magnoliopsida</taxon>
        <taxon>eudicotyledons</taxon>
        <taxon>Gunneridae</taxon>
        <taxon>Pentapetalae</taxon>
        <taxon>rosids</taxon>
        <taxon>fabids</taxon>
        <taxon>Fabales</taxon>
        <taxon>Fabaceae</taxon>
        <taxon>Cercidoideae</taxon>
        <taxon>Cercideae</taxon>
        <taxon>Bauhiniinae</taxon>
        <taxon>Bauhinia</taxon>
    </lineage>
</organism>
<sequence>MDISERVDEVSVSSLLLDSINSQQRDDLSPEDLAWADSCLIKDYDISESDWNPLKVALLEIINSPPESFNTVGGGADTMILLSSEQIESKEFDGNDDDIVPLSVAAKRSYDDIGDDEESETLPSLTFQGNPFLPTYSEDVKMNGTIDSVPNLDTTTYEMEHSSDNIFRIWDLDISSHEEGELVEQLNKALGESSMQTTPRFDDSVEWKDDSLDNLIAGIGDLSLNQSAS</sequence>
<proteinExistence type="predicted"/>